<protein>
    <submittedName>
        <fullName evidence="5">ATP-dependent DNA helicase PIF1</fullName>
    </submittedName>
</protein>
<reference evidence="3" key="1">
    <citation type="submission" date="2022-10" db="EMBL/GenBank/DDBJ databases">
        <authorList>
            <person name="Chen Y."/>
            <person name="Dougan E. K."/>
            <person name="Chan C."/>
            <person name="Rhodes N."/>
            <person name="Thang M."/>
        </authorList>
    </citation>
    <scope>NUCLEOTIDE SEQUENCE</scope>
</reference>
<name>A0A9P1C465_9DINO</name>
<evidence type="ECO:0000256" key="2">
    <source>
        <dbReference type="SAM" id="Phobius"/>
    </source>
</evidence>
<keyword evidence="6" id="KW-1185">Reference proteome</keyword>
<dbReference type="OrthoDB" id="206313at2759"/>
<gene>
    <name evidence="3" type="ORF">C1SCF055_LOCUS12007</name>
</gene>
<evidence type="ECO:0000256" key="1">
    <source>
        <dbReference type="SAM" id="Coils"/>
    </source>
</evidence>
<dbReference type="EMBL" id="CAMXCT030000890">
    <property type="protein sequence ID" value="CAL4771790.1"/>
    <property type="molecule type" value="Genomic_DNA"/>
</dbReference>
<reference evidence="4" key="2">
    <citation type="submission" date="2024-04" db="EMBL/GenBank/DDBJ databases">
        <authorList>
            <person name="Chen Y."/>
            <person name="Shah S."/>
            <person name="Dougan E. K."/>
            <person name="Thang M."/>
            <person name="Chan C."/>
        </authorList>
    </citation>
    <scope>NUCLEOTIDE SEQUENCE [LARGE SCALE GENOMIC DNA]</scope>
</reference>
<organism evidence="3">
    <name type="scientific">Cladocopium goreaui</name>
    <dbReference type="NCBI Taxonomy" id="2562237"/>
    <lineage>
        <taxon>Eukaryota</taxon>
        <taxon>Sar</taxon>
        <taxon>Alveolata</taxon>
        <taxon>Dinophyceae</taxon>
        <taxon>Suessiales</taxon>
        <taxon>Symbiodiniaceae</taxon>
        <taxon>Cladocopium</taxon>
    </lineage>
</organism>
<evidence type="ECO:0000313" key="6">
    <source>
        <dbReference type="Proteomes" id="UP001152797"/>
    </source>
</evidence>
<keyword evidence="5" id="KW-0547">Nucleotide-binding</keyword>
<dbReference type="Proteomes" id="UP001152797">
    <property type="component" value="Unassembled WGS sequence"/>
</dbReference>
<accession>A0A9P1C465</accession>
<evidence type="ECO:0000313" key="5">
    <source>
        <dbReference type="EMBL" id="CAL4771790.1"/>
    </source>
</evidence>
<dbReference type="GO" id="GO:0004386">
    <property type="term" value="F:helicase activity"/>
    <property type="evidence" value="ECO:0007669"/>
    <property type="project" value="UniProtKB-KW"/>
</dbReference>
<feature type="transmembrane region" description="Helical" evidence="2">
    <location>
        <begin position="65"/>
        <end position="85"/>
    </location>
</feature>
<keyword evidence="1" id="KW-0175">Coiled coil</keyword>
<feature type="transmembrane region" description="Helical" evidence="2">
    <location>
        <begin position="170"/>
        <end position="191"/>
    </location>
</feature>
<evidence type="ECO:0000313" key="3">
    <source>
        <dbReference type="EMBL" id="CAI3984478.1"/>
    </source>
</evidence>
<keyword evidence="2" id="KW-0812">Transmembrane</keyword>
<feature type="non-terminal residue" evidence="3">
    <location>
        <position position="1"/>
    </location>
</feature>
<keyword evidence="2" id="KW-0472">Membrane</keyword>
<comment type="caution">
    <text evidence="3">The sequence shown here is derived from an EMBL/GenBank/DDBJ whole genome shotgun (WGS) entry which is preliminary data.</text>
</comment>
<dbReference type="AlphaFoldDB" id="A0A9P1C465"/>
<evidence type="ECO:0000313" key="4">
    <source>
        <dbReference type="EMBL" id="CAL1137853.1"/>
    </source>
</evidence>
<dbReference type="EMBL" id="CAMXCT010000890">
    <property type="protein sequence ID" value="CAI3984478.1"/>
    <property type="molecule type" value="Genomic_DNA"/>
</dbReference>
<dbReference type="PANTHER" id="PTHR34965">
    <property type="entry name" value="OS07G0118300 PROTEIN"/>
    <property type="match status" value="1"/>
</dbReference>
<keyword evidence="5" id="KW-0067">ATP-binding</keyword>
<dbReference type="PANTHER" id="PTHR34965:SF1">
    <property type="entry name" value="OS07G0118300 PROTEIN"/>
    <property type="match status" value="1"/>
</dbReference>
<keyword evidence="5" id="KW-0378">Hydrolase</keyword>
<proteinExistence type="predicted"/>
<sequence length="225" mass="24619">SPLRCPERVLWNMVSRRGMPAAETIGADTIDVENPEAKEGSEADRAPLRDGAGAKGNCIWRCCRFISFLDVVVLGFAGTACVAGIVSCWYIHNFAALALRGCSLALCVLLCIEQGTRNTTCTCKCLRQLFPALEYWVGRGLVHLFIGLQMEGTNSEGMDTATRDLTNVASMAVSAMGIFFIAGAFMCFGPLERRGQRLAVRKEEVMRELSELERKRKALESEAGL</sequence>
<dbReference type="EMBL" id="CAMXCT020000890">
    <property type="protein sequence ID" value="CAL1137853.1"/>
    <property type="molecule type" value="Genomic_DNA"/>
</dbReference>
<keyword evidence="2" id="KW-1133">Transmembrane helix</keyword>
<keyword evidence="5" id="KW-0347">Helicase</keyword>
<feature type="coiled-coil region" evidence="1">
    <location>
        <begin position="195"/>
        <end position="222"/>
    </location>
</feature>